<dbReference type="AlphaFoldDB" id="A0A1X7ABW3"/>
<dbReference type="Gene3D" id="3.40.50.1360">
    <property type="match status" value="1"/>
</dbReference>
<sequence>MNLRTTNQREEEIVRALFRTGGSCRVSFLAKELGVTLETIRRNVRTLEERGIVRKVHGGVHLLEDILEPNLESRLDKKVDAKESLAKAVAETISNGDSLFLDIGSTTAYVAQELRYHSDLFVVTNSVFVAHTLASRNNNKVFMAGGELRPHDGGAFGLEAQRLIEQLNVRFAILSVGAVNADQGFMLHDLQEANLANIAINKAQVRIVVADSEKLGKRAPVTLEAANKINLLFTDTQPSQDIQQMLARNDIDLAVVE</sequence>
<evidence type="ECO:0000313" key="5">
    <source>
        <dbReference type="EMBL" id="SLN75493.1"/>
    </source>
</evidence>
<keyword evidence="6" id="KW-1185">Reference proteome</keyword>
<dbReference type="InterPro" id="IPR037171">
    <property type="entry name" value="NagB/RpiA_transferase-like"/>
</dbReference>
<reference evidence="6" key="1">
    <citation type="submission" date="2017-03" db="EMBL/GenBank/DDBJ databases">
        <authorList>
            <person name="Rodrigo-Torres L."/>
            <person name="Arahal R.D."/>
            <person name="Lucena T."/>
        </authorList>
    </citation>
    <scope>NUCLEOTIDE SEQUENCE [LARGE SCALE GENOMIC DNA]</scope>
    <source>
        <strain evidence="6">CECT 8411</strain>
    </source>
</reference>
<dbReference type="PROSITE" id="PS51000">
    <property type="entry name" value="HTH_DEOR_2"/>
    <property type="match status" value="1"/>
</dbReference>
<keyword evidence="2" id="KW-0805">Transcription regulation</keyword>
<gene>
    <name evidence="5" type="primary">glpR_4</name>
    <name evidence="5" type="ORF">RUM8411_04210</name>
</gene>
<dbReference type="InterPro" id="IPR014036">
    <property type="entry name" value="DeoR-like_C"/>
</dbReference>
<evidence type="ECO:0000313" key="6">
    <source>
        <dbReference type="Proteomes" id="UP000193778"/>
    </source>
</evidence>
<proteinExistence type="predicted"/>
<dbReference type="SUPFAM" id="SSF100950">
    <property type="entry name" value="NagB/RpiA/CoA transferase-like"/>
    <property type="match status" value="1"/>
</dbReference>
<keyword evidence="3" id="KW-0804">Transcription</keyword>
<evidence type="ECO:0000256" key="1">
    <source>
        <dbReference type="ARBA" id="ARBA00022491"/>
    </source>
</evidence>
<dbReference type="InterPro" id="IPR036390">
    <property type="entry name" value="WH_DNA-bd_sf"/>
</dbReference>
<dbReference type="Proteomes" id="UP000193778">
    <property type="component" value="Unassembled WGS sequence"/>
</dbReference>
<organism evidence="5 6">
    <name type="scientific">Ruegeria meonggei</name>
    <dbReference type="NCBI Taxonomy" id="1446476"/>
    <lineage>
        <taxon>Bacteria</taxon>
        <taxon>Pseudomonadati</taxon>
        <taxon>Pseudomonadota</taxon>
        <taxon>Alphaproteobacteria</taxon>
        <taxon>Rhodobacterales</taxon>
        <taxon>Roseobacteraceae</taxon>
        <taxon>Ruegeria</taxon>
    </lineage>
</organism>
<dbReference type="PANTHER" id="PTHR30363">
    <property type="entry name" value="HTH-TYPE TRANSCRIPTIONAL REGULATOR SRLR-RELATED"/>
    <property type="match status" value="1"/>
</dbReference>
<dbReference type="Gene3D" id="1.10.10.10">
    <property type="entry name" value="Winged helix-like DNA-binding domain superfamily/Winged helix DNA-binding domain"/>
    <property type="match status" value="1"/>
</dbReference>
<dbReference type="Pfam" id="PF00455">
    <property type="entry name" value="DeoRC"/>
    <property type="match status" value="1"/>
</dbReference>
<dbReference type="InterPro" id="IPR036388">
    <property type="entry name" value="WH-like_DNA-bd_sf"/>
</dbReference>
<dbReference type="SUPFAM" id="SSF46785">
    <property type="entry name" value="Winged helix' DNA-binding domain"/>
    <property type="match status" value="1"/>
</dbReference>
<keyword evidence="1" id="KW-0678">Repressor</keyword>
<evidence type="ECO:0000256" key="3">
    <source>
        <dbReference type="ARBA" id="ARBA00023163"/>
    </source>
</evidence>
<dbReference type="OrthoDB" id="7688673at2"/>
<dbReference type="SMART" id="SM00420">
    <property type="entry name" value="HTH_DEOR"/>
    <property type="match status" value="1"/>
</dbReference>
<dbReference type="Pfam" id="PF08220">
    <property type="entry name" value="HTH_DeoR"/>
    <property type="match status" value="1"/>
</dbReference>
<dbReference type="InterPro" id="IPR050313">
    <property type="entry name" value="Carb_Metab_HTH_regulators"/>
</dbReference>
<dbReference type="EMBL" id="FWFP01000016">
    <property type="protein sequence ID" value="SLN75493.1"/>
    <property type="molecule type" value="Genomic_DNA"/>
</dbReference>
<feature type="domain" description="HTH deoR-type" evidence="4">
    <location>
        <begin position="7"/>
        <end position="62"/>
    </location>
</feature>
<name>A0A1X7ABW3_9RHOB</name>
<dbReference type="SMART" id="SM01134">
    <property type="entry name" value="DeoRC"/>
    <property type="match status" value="1"/>
</dbReference>
<protein>
    <submittedName>
        <fullName evidence="5">Glycerol-3-phosphate regulon repressor</fullName>
    </submittedName>
</protein>
<evidence type="ECO:0000259" key="4">
    <source>
        <dbReference type="PROSITE" id="PS51000"/>
    </source>
</evidence>
<dbReference type="RefSeq" id="WP_085824655.1">
    <property type="nucleotide sequence ID" value="NZ_FWFP01000016.1"/>
</dbReference>
<evidence type="ECO:0000256" key="2">
    <source>
        <dbReference type="ARBA" id="ARBA00023015"/>
    </source>
</evidence>
<dbReference type="InterPro" id="IPR001034">
    <property type="entry name" value="DeoR_HTH"/>
</dbReference>
<dbReference type="GO" id="GO:0003700">
    <property type="term" value="F:DNA-binding transcription factor activity"/>
    <property type="evidence" value="ECO:0007669"/>
    <property type="project" value="InterPro"/>
</dbReference>
<dbReference type="PRINTS" id="PR00037">
    <property type="entry name" value="HTHLACR"/>
</dbReference>
<accession>A0A1X7ABW3</accession>
<dbReference type="PANTHER" id="PTHR30363:SF4">
    <property type="entry name" value="GLYCEROL-3-PHOSPHATE REGULON REPRESSOR"/>
    <property type="match status" value="1"/>
</dbReference>